<keyword evidence="4" id="KW-0813">Transport</keyword>
<evidence type="ECO:0000313" key="14">
    <source>
        <dbReference type="EMBL" id="VVG69201.1"/>
    </source>
</evidence>
<keyword evidence="11" id="KW-0175">Coiled coil</keyword>
<keyword evidence="14" id="KW-0282">Flagellum</keyword>
<dbReference type="Gene3D" id="1.10.287.1700">
    <property type="match status" value="1"/>
</dbReference>
<dbReference type="GO" id="GO:0015031">
    <property type="term" value="P:protein transport"/>
    <property type="evidence" value="ECO:0007669"/>
    <property type="project" value="UniProtKB-KW"/>
</dbReference>
<dbReference type="AlphaFoldDB" id="A0A0B5FBK6"/>
<comment type="similarity">
    <text evidence="2">Belongs to the FliJ family.</text>
</comment>
<evidence type="ECO:0000256" key="4">
    <source>
        <dbReference type="ARBA" id="ARBA00022448"/>
    </source>
</evidence>
<evidence type="ECO:0000313" key="16">
    <source>
        <dbReference type="Proteomes" id="UP000364291"/>
    </source>
</evidence>
<dbReference type="GO" id="GO:0009288">
    <property type="term" value="C:bacterial-type flagellum"/>
    <property type="evidence" value="ECO:0007669"/>
    <property type="project" value="InterPro"/>
</dbReference>
<dbReference type="GO" id="GO:0005886">
    <property type="term" value="C:plasma membrane"/>
    <property type="evidence" value="ECO:0007669"/>
    <property type="project" value="UniProtKB-SubCell"/>
</dbReference>
<keyword evidence="14" id="KW-0966">Cell projection</keyword>
<feature type="coiled-coil region" evidence="11">
    <location>
        <begin position="25"/>
        <end position="52"/>
    </location>
</feature>
<evidence type="ECO:0000256" key="5">
    <source>
        <dbReference type="ARBA" id="ARBA00022475"/>
    </source>
</evidence>
<dbReference type="OrthoDB" id="6465096at2"/>
<dbReference type="GO" id="GO:0044781">
    <property type="term" value="P:bacterial-type flagellum organization"/>
    <property type="evidence" value="ECO:0007669"/>
    <property type="project" value="UniProtKB-KW"/>
</dbReference>
<dbReference type="InterPro" id="IPR052570">
    <property type="entry name" value="FliJ"/>
</dbReference>
<dbReference type="GO" id="GO:0003774">
    <property type="term" value="F:cytoskeletal motor activity"/>
    <property type="evidence" value="ECO:0007669"/>
    <property type="project" value="InterPro"/>
</dbReference>
<organism evidence="14 16">
    <name type="scientific">Pandoraea apista</name>
    <dbReference type="NCBI Taxonomy" id="93218"/>
    <lineage>
        <taxon>Bacteria</taxon>
        <taxon>Pseudomonadati</taxon>
        <taxon>Pseudomonadota</taxon>
        <taxon>Betaproteobacteria</taxon>
        <taxon>Burkholderiales</taxon>
        <taxon>Burkholderiaceae</taxon>
        <taxon>Pandoraea</taxon>
    </lineage>
</organism>
<keyword evidence="6" id="KW-0145">Chemotaxis</keyword>
<evidence type="ECO:0000256" key="11">
    <source>
        <dbReference type="SAM" id="Coils"/>
    </source>
</evidence>
<dbReference type="GeneID" id="47012300"/>
<sequence>MNSHLPLKLLIELAQKDVDEAARLLGERQKQRAEVERQLESLREYRHEYRTRMQTATIQGMAGCDWRNFQQFIDTLDTAIGQQSMLLEQAEERLAAARREWQAQQRRLNSFGTLASREEARTAVRVARREQKENDEYAARSLRRRAESPI</sequence>
<dbReference type="Pfam" id="PF02050">
    <property type="entry name" value="FliJ"/>
    <property type="match status" value="1"/>
</dbReference>
<evidence type="ECO:0000256" key="7">
    <source>
        <dbReference type="ARBA" id="ARBA00022795"/>
    </source>
</evidence>
<evidence type="ECO:0000256" key="2">
    <source>
        <dbReference type="ARBA" id="ARBA00010004"/>
    </source>
</evidence>
<reference evidence="13 15" key="1">
    <citation type="submission" date="2018-12" db="EMBL/GenBank/DDBJ databases">
        <title>Whole genome sequence of a Pandoraea apista isolate from a patient with cystic fibrosis.</title>
        <authorList>
            <person name="Kenna D.T."/>
            <person name="Turton J.F."/>
        </authorList>
    </citation>
    <scope>NUCLEOTIDE SEQUENCE [LARGE SCALE GENOMIC DNA]</scope>
    <source>
        <strain evidence="13 15">Pa13324</strain>
    </source>
</reference>
<keyword evidence="9" id="KW-0472">Membrane</keyword>
<dbReference type="InterPro" id="IPR012823">
    <property type="entry name" value="Flagell_FliJ"/>
</dbReference>
<dbReference type="InterPro" id="IPR053716">
    <property type="entry name" value="Flag_assembly_chemotaxis_eff"/>
</dbReference>
<keyword evidence="15" id="KW-1185">Reference proteome</keyword>
<evidence type="ECO:0000256" key="8">
    <source>
        <dbReference type="ARBA" id="ARBA00022927"/>
    </source>
</evidence>
<dbReference type="EMBL" id="CABPSX010000001">
    <property type="protein sequence ID" value="VVG69201.1"/>
    <property type="molecule type" value="Genomic_DNA"/>
</dbReference>
<evidence type="ECO:0000313" key="13">
    <source>
        <dbReference type="EMBL" id="RSK78398.1"/>
    </source>
</evidence>
<feature type="region of interest" description="Disordered" evidence="12">
    <location>
        <begin position="126"/>
        <end position="150"/>
    </location>
</feature>
<evidence type="ECO:0000256" key="3">
    <source>
        <dbReference type="ARBA" id="ARBA00020392"/>
    </source>
</evidence>
<dbReference type="PANTHER" id="PTHR38786">
    <property type="entry name" value="FLAGELLAR FLIJ PROTEIN"/>
    <property type="match status" value="1"/>
</dbReference>
<dbReference type="NCBIfam" id="TIGR02473">
    <property type="entry name" value="flagell_FliJ"/>
    <property type="match status" value="1"/>
</dbReference>
<dbReference type="STRING" id="93218.XM39_08290"/>
<dbReference type="InterPro" id="IPR018006">
    <property type="entry name" value="Flag_FliJ_proteobac"/>
</dbReference>
<keyword evidence="8" id="KW-0653">Protein transport</keyword>
<protein>
    <recommendedName>
        <fullName evidence="3">Flagellar FliJ protein</fullName>
    </recommendedName>
</protein>
<accession>A0A0B5FBK6</accession>
<dbReference type="Proteomes" id="UP000364291">
    <property type="component" value="Unassembled WGS sequence"/>
</dbReference>
<dbReference type="GO" id="GO:0006935">
    <property type="term" value="P:chemotaxis"/>
    <property type="evidence" value="ECO:0007669"/>
    <property type="project" value="UniProtKB-KW"/>
</dbReference>
<gene>
    <name evidence="13" type="primary">fliJ</name>
    <name evidence="13" type="ORF">EJE83_17230</name>
    <name evidence="14" type="ORF">PAP18089_00154</name>
</gene>
<evidence type="ECO:0000256" key="6">
    <source>
        <dbReference type="ARBA" id="ARBA00022500"/>
    </source>
</evidence>
<keyword evidence="7" id="KW-1005">Bacterial flagellum biogenesis</keyword>
<dbReference type="PIRSF" id="PIRSF019404">
    <property type="entry name" value="FliJ"/>
    <property type="match status" value="1"/>
</dbReference>
<dbReference type="KEGG" id="papi:SG18_08275"/>
<dbReference type="PANTHER" id="PTHR38786:SF1">
    <property type="entry name" value="FLAGELLAR FLIJ PROTEIN"/>
    <property type="match status" value="1"/>
</dbReference>
<keyword evidence="14" id="KW-0969">Cilium</keyword>
<dbReference type="EMBL" id="RWHX01000033">
    <property type="protein sequence ID" value="RSK78398.1"/>
    <property type="molecule type" value="Genomic_DNA"/>
</dbReference>
<comment type="subcellular location">
    <subcellularLocation>
        <location evidence="1">Cell membrane</location>
        <topology evidence="1">Peripheral membrane protein</topology>
        <orientation evidence="1">Cytoplasmic side</orientation>
    </subcellularLocation>
</comment>
<evidence type="ECO:0000313" key="15">
    <source>
        <dbReference type="Proteomes" id="UP000270216"/>
    </source>
</evidence>
<dbReference type="Proteomes" id="UP000270216">
    <property type="component" value="Unassembled WGS sequence"/>
</dbReference>
<feature type="coiled-coil region" evidence="11">
    <location>
        <begin position="80"/>
        <end position="107"/>
    </location>
</feature>
<name>A0A0B5FBK6_9BURK</name>
<keyword evidence="5" id="KW-1003">Cell membrane</keyword>
<reference evidence="14 16" key="2">
    <citation type="submission" date="2019-08" db="EMBL/GenBank/DDBJ databases">
        <authorList>
            <person name="Peeters C."/>
        </authorList>
    </citation>
    <scope>NUCLEOTIDE SEQUENCE [LARGE SCALE GENOMIC DNA]</scope>
    <source>
        <strain evidence="14 16">LMG 18089</strain>
    </source>
</reference>
<evidence type="ECO:0000256" key="10">
    <source>
        <dbReference type="ARBA" id="ARBA00023225"/>
    </source>
</evidence>
<proteinExistence type="inferred from homology"/>
<dbReference type="PRINTS" id="PR01004">
    <property type="entry name" value="FLGFLIJ"/>
</dbReference>
<dbReference type="GO" id="GO:0071973">
    <property type="term" value="P:bacterial-type flagellum-dependent cell motility"/>
    <property type="evidence" value="ECO:0007669"/>
    <property type="project" value="InterPro"/>
</dbReference>
<dbReference type="RefSeq" id="WP_042113581.1">
    <property type="nucleotide sequence ID" value="NZ_CABPSX010000001.1"/>
</dbReference>
<evidence type="ECO:0000256" key="9">
    <source>
        <dbReference type="ARBA" id="ARBA00023136"/>
    </source>
</evidence>
<keyword evidence="10" id="KW-1006">Bacterial flagellum protein export</keyword>
<evidence type="ECO:0000256" key="12">
    <source>
        <dbReference type="SAM" id="MobiDB-lite"/>
    </source>
</evidence>
<evidence type="ECO:0000256" key="1">
    <source>
        <dbReference type="ARBA" id="ARBA00004413"/>
    </source>
</evidence>